<protein>
    <submittedName>
        <fullName evidence="1">Uncharacterized protein</fullName>
    </submittedName>
</protein>
<proteinExistence type="predicted"/>
<evidence type="ECO:0000313" key="1">
    <source>
        <dbReference type="EMBL" id="KAJ9108070.1"/>
    </source>
</evidence>
<organism evidence="1 2">
    <name type="scientific">Naganishia adeliensis</name>
    <dbReference type="NCBI Taxonomy" id="92952"/>
    <lineage>
        <taxon>Eukaryota</taxon>
        <taxon>Fungi</taxon>
        <taxon>Dikarya</taxon>
        <taxon>Basidiomycota</taxon>
        <taxon>Agaricomycotina</taxon>
        <taxon>Tremellomycetes</taxon>
        <taxon>Filobasidiales</taxon>
        <taxon>Filobasidiaceae</taxon>
        <taxon>Naganishia</taxon>
    </lineage>
</organism>
<accession>A0ACC2W8I4</accession>
<name>A0ACC2W8I4_9TREE</name>
<evidence type="ECO:0000313" key="2">
    <source>
        <dbReference type="Proteomes" id="UP001230649"/>
    </source>
</evidence>
<dbReference type="EMBL" id="JASBWS010000034">
    <property type="protein sequence ID" value="KAJ9108070.1"/>
    <property type="molecule type" value="Genomic_DNA"/>
</dbReference>
<keyword evidence="2" id="KW-1185">Reference proteome</keyword>
<sequence>MLERGLHIWTHEDFKYDEDDLATLSQSFFGATFTERNFDFRQVTMFRHDLGRVWLTTHLSLVGPPVFRVRWEAPRNRAPNGIPSQALSFGEVRKVDGTLMAIPDLDSVFVDAVNCLASFSRVQAYRLIPGEKIRLPQLAMRNLSTPALVSLLRNLSDALMRDPYSAYVAIAFTLKDHTTREQLLELLDLVTPAYISAARRDVHKLSCGRLCITSPHPENPNIRHVGTLDLHFESNECQWFLFDEGPGSSTRMDKFVSWPMNIDATPPQAVFPLFPSSRSNSSDSLKGMSADFLEIVPDICTCIAEFLVGDQMHQTCASLNATSNQVRYAALPILYNILVWKSSSWEATSLSHNWDWTNMRQLADVDGERMRSWRRRINGEGSKYIQFIVDYIRDIPHFRRLDDREYTAIRESIAVGELPRLKASVSTSAAGYRAFIHRNFTFGAHDVISLVKCLQKLPPPMEGPYEGYSLTLKSCRNALGTPVGDRKSSFTAITSTPLKVWSLDLDFVQGFAVSPGDDGSPTLEHLIDFYDAAVNDALLILSQRVILHTHIHWGNAVFFGKPTFLYVEVPNIQEATMVAKTLIRAIQEDNRHALIEVCIHIPATCSVNEIYDILNLVLPTYLHHASWLCHRVTQIARLFRVTSHASAASGALMVGAQVGSLVMRIRDGVEVALENMWVFDVAVQQRDADSGGAVVANYIATPFLQ</sequence>
<dbReference type="Proteomes" id="UP001230649">
    <property type="component" value="Unassembled WGS sequence"/>
</dbReference>
<comment type="caution">
    <text evidence="1">The sequence shown here is derived from an EMBL/GenBank/DDBJ whole genome shotgun (WGS) entry which is preliminary data.</text>
</comment>
<gene>
    <name evidence="1" type="ORF">QFC20_003639</name>
</gene>
<reference evidence="1" key="1">
    <citation type="submission" date="2023-04" db="EMBL/GenBank/DDBJ databases">
        <title>Draft Genome sequencing of Naganishia species isolated from polar environments using Oxford Nanopore Technology.</title>
        <authorList>
            <person name="Leo P."/>
            <person name="Venkateswaran K."/>
        </authorList>
    </citation>
    <scope>NUCLEOTIDE SEQUENCE</scope>
    <source>
        <strain evidence="1">MNA-CCFEE 5262</strain>
    </source>
</reference>